<reference evidence="4" key="1">
    <citation type="submission" date="2021-10" db="EMBL/GenBank/DDBJ databases">
        <authorList>
            <person name="Criscuolo A."/>
        </authorList>
    </citation>
    <scope>NUCLEOTIDE SEQUENCE</scope>
    <source>
        <strain evidence="4">CIP111885</strain>
    </source>
</reference>
<dbReference type="NCBIfam" id="NF040982">
    <property type="entry name" value="ComGD"/>
    <property type="match status" value="1"/>
</dbReference>
<dbReference type="InterPro" id="IPR045584">
    <property type="entry name" value="Pilin-like"/>
</dbReference>
<dbReference type="Pfam" id="PF07963">
    <property type="entry name" value="N_methyl"/>
    <property type="match status" value="1"/>
</dbReference>
<evidence type="ECO:0008006" key="6">
    <source>
        <dbReference type="Google" id="ProtNLM"/>
    </source>
</evidence>
<evidence type="ECO:0000256" key="1">
    <source>
        <dbReference type="ARBA" id="ARBA00004241"/>
    </source>
</evidence>
<organism evidence="4 5">
    <name type="scientific">Pseudoneobacillus rhizosphaerae</name>
    <dbReference type="NCBI Taxonomy" id="2880968"/>
    <lineage>
        <taxon>Bacteria</taxon>
        <taxon>Bacillati</taxon>
        <taxon>Bacillota</taxon>
        <taxon>Bacilli</taxon>
        <taxon>Bacillales</taxon>
        <taxon>Bacillaceae</taxon>
        <taxon>Pseudoneobacillus</taxon>
    </lineage>
</organism>
<proteinExistence type="predicted"/>
<feature type="transmembrane region" description="Helical" evidence="3">
    <location>
        <begin position="6"/>
        <end position="27"/>
    </location>
</feature>
<keyword evidence="3" id="KW-0812">Transmembrane</keyword>
<dbReference type="SUPFAM" id="SSF54523">
    <property type="entry name" value="Pili subunits"/>
    <property type="match status" value="1"/>
</dbReference>
<dbReference type="EMBL" id="CAKJTG010000018">
    <property type="protein sequence ID" value="CAG9609355.1"/>
    <property type="molecule type" value="Genomic_DNA"/>
</dbReference>
<name>A0A9C7GBV0_9BACI</name>
<dbReference type="PIRSF" id="PIRSF021292">
    <property type="entry name" value="Competence_ComGD"/>
    <property type="match status" value="1"/>
</dbReference>
<dbReference type="GO" id="GO:0009986">
    <property type="term" value="C:cell surface"/>
    <property type="evidence" value="ECO:0007669"/>
    <property type="project" value="UniProtKB-SubCell"/>
</dbReference>
<evidence type="ECO:0000313" key="5">
    <source>
        <dbReference type="Proteomes" id="UP000789845"/>
    </source>
</evidence>
<keyword evidence="2" id="KW-0178">Competence</keyword>
<comment type="caution">
    <text evidence="4">The sequence shown here is derived from an EMBL/GenBank/DDBJ whole genome shotgun (WGS) entry which is preliminary data.</text>
</comment>
<sequence>MGSRGFTLIETLVVLSIVAVISSITIFQINPNKNMFDHHLFLSQLQSDFYFAQQYAISHQQELTVVFDLQQKRYYIRVKFDGGLTIVEKQFPPKISVKYGSLPLTFKILPDGNVSHFGSLYIYINGKEYKLTFLLGKGRFYIVET</sequence>
<dbReference type="Proteomes" id="UP000789845">
    <property type="component" value="Unassembled WGS sequence"/>
</dbReference>
<gene>
    <name evidence="4" type="ORF">NEOCIP111885_03097</name>
</gene>
<keyword evidence="3" id="KW-0472">Membrane</keyword>
<evidence type="ECO:0000256" key="3">
    <source>
        <dbReference type="SAM" id="Phobius"/>
    </source>
</evidence>
<evidence type="ECO:0000313" key="4">
    <source>
        <dbReference type="EMBL" id="CAG9609355.1"/>
    </source>
</evidence>
<dbReference type="InterPro" id="IPR012902">
    <property type="entry name" value="N_methyl_site"/>
</dbReference>
<dbReference type="InterPro" id="IPR016785">
    <property type="entry name" value="ComGD"/>
</dbReference>
<dbReference type="RefSeq" id="WP_230497589.1">
    <property type="nucleotide sequence ID" value="NZ_CAKJTG010000018.1"/>
</dbReference>
<keyword evidence="3" id="KW-1133">Transmembrane helix</keyword>
<dbReference type="PROSITE" id="PS00409">
    <property type="entry name" value="PROKAR_NTER_METHYL"/>
    <property type="match status" value="1"/>
</dbReference>
<dbReference type="GO" id="GO:0030420">
    <property type="term" value="P:establishment of competence for transformation"/>
    <property type="evidence" value="ECO:0007669"/>
    <property type="project" value="UniProtKB-KW"/>
</dbReference>
<accession>A0A9C7GBV0</accession>
<dbReference type="NCBIfam" id="TIGR02532">
    <property type="entry name" value="IV_pilin_GFxxxE"/>
    <property type="match status" value="1"/>
</dbReference>
<evidence type="ECO:0000256" key="2">
    <source>
        <dbReference type="ARBA" id="ARBA00023287"/>
    </source>
</evidence>
<protein>
    <recommendedName>
        <fullName evidence="6">Prepilin-type N-terminal cleavage/methylation domain-containing protein</fullName>
    </recommendedName>
</protein>
<dbReference type="AlphaFoldDB" id="A0A9C7GBV0"/>
<comment type="subcellular location">
    <subcellularLocation>
        <location evidence="1">Cell surface</location>
    </subcellularLocation>
</comment>
<keyword evidence="5" id="KW-1185">Reference proteome</keyword>